<feature type="compositionally biased region" description="Polar residues" evidence="1">
    <location>
        <begin position="139"/>
        <end position="154"/>
    </location>
</feature>
<dbReference type="Proteomes" id="UP000799539">
    <property type="component" value="Unassembled WGS sequence"/>
</dbReference>
<feature type="compositionally biased region" description="Basic and acidic residues" evidence="1">
    <location>
        <begin position="107"/>
        <end position="116"/>
    </location>
</feature>
<evidence type="ECO:0000313" key="3">
    <source>
        <dbReference type="Proteomes" id="UP000799539"/>
    </source>
</evidence>
<feature type="region of interest" description="Disordered" evidence="1">
    <location>
        <begin position="102"/>
        <end position="181"/>
    </location>
</feature>
<keyword evidence="3" id="KW-1185">Reference proteome</keyword>
<reference evidence="2" key="1">
    <citation type="journal article" date="2020" name="Stud. Mycol.">
        <title>101 Dothideomycetes genomes: a test case for predicting lifestyles and emergence of pathogens.</title>
        <authorList>
            <person name="Haridas S."/>
            <person name="Albert R."/>
            <person name="Binder M."/>
            <person name="Bloem J."/>
            <person name="Labutti K."/>
            <person name="Salamov A."/>
            <person name="Andreopoulos B."/>
            <person name="Baker S."/>
            <person name="Barry K."/>
            <person name="Bills G."/>
            <person name="Bluhm B."/>
            <person name="Cannon C."/>
            <person name="Castanera R."/>
            <person name="Culley D."/>
            <person name="Daum C."/>
            <person name="Ezra D."/>
            <person name="Gonzalez J."/>
            <person name="Henrissat B."/>
            <person name="Kuo A."/>
            <person name="Liang C."/>
            <person name="Lipzen A."/>
            <person name="Lutzoni F."/>
            <person name="Magnuson J."/>
            <person name="Mondo S."/>
            <person name="Nolan M."/>
            <person name="Ohm R."/>
            <person name="Pangilinan J."/>
            <person name="Park H.-J."/>
            <person name="Ramirez L."/>
            <person name="Alfaro M."/>
            <person name="Sun H."/>
            <person name="Tritt A."/>
            <person name="Yoshinaga Y."/>
            <person name="Zwiers L.-H."/>
            <person name="Turgeon B."/>
            <person name="Goodwin S."/>
            <person name="Spatafora J."/>
            <person name="Crous P."/>
            <person name="Grigoriev I."/>
        </authorList>
    </citation>
    <scope>NUCLEOTIDE SEQUENCE</scope>
    <source>
        <strain evidence="2">SCOH1-5</strain>
    </source>
</reference>
<organism evidence="2 3">
    <name type="scientific">Cercospora zeae-maydis SCOH1-5</name>
    <dbReference type="NCBI Taxonomy" id="717836"/>
    <lineage>
        <taxon>Eukaryota</taxon>
        <taxon>Fungi</taxon>
        <taxon>Dikarya</taxon>
        <taxon>Ascomycota</taxon>
        <taxon>Pezizomycotina</taxon>
        <taxon>Dothideomycetes</taxon>
        <taxon>Dothideomycetidae</taxon>
        <taxon>Mycosphaerellales</taxon>
        <taxon>Mycosphaerellaceae</taxon>
        <taxon>Cercospora</taxon>
    </lineage>
</organism>
<proteinExistence type="predicted"/>
<gene>
    <name evidence="2" type="ORF">CERZMDRAFT_97826</name>
</gene>
<accession>A0A6A6FET4</accession>
<dbReference type="EMBL" id="ML992674">
    <property type="protein sequence ID" value="KAF2211906.1"/>
    <property type="molecule type" value="Genomic_DNA"/>
</dbReference>
<dbReference type="OrthoDB" id="3649758at2759"/>
<sequence>MAPKKRTHSDASENDDDWTADIFHAAMPGLPFVAPSTPLATDQGPLATPWSTMTDIPAETRSQRRRLGMTHFGSPAGGPTAKGSGYGYELCMPLYGSPGFTNPLQRANEEQRREASMESGSQRSARSIRRSPIVPGTPTPHQQHASVTNGQYGNTFLPRPEAEDSFGASEPTALPRSGSYGDENARLQAARLPPPIWRGSSYASSNAVSGSSAPTRPPRAAALAALTGLPGNPGYNPSAAPRIFASNHWWGTSSSAGREDPLGSHPTPSSRSGHLHRRGLHPSFQQTGYGATDAPVASGSDLQPSTEPSVLEFDDRQYNWRVSPAPDWDTFLAATGVNRSTKDSTAGQEDYAANAEGDQSHVDDIEAHAQHAAPSVARLTQAACPGALSRTQEMV</sequence>
<name>A0A6A6FET4_9PEZI</name>
<dbReference type="AlphaFoldDB" id="A0A6A6FET4"/>
<protein>
    <submittedName>
        <fullName evidence="2">Uncharacterized protein</fullName>
    </submittedName>
</protein>
<feature type="region of interest" description="Disordered" evidence="1">
    <location>
        <begin position="1"/>
        <end position="20"/>
    </location>
</feature>
<evidence type="ECO:0000256" key="1">
    <source>
        <dbReference type="SAM" id="MobiDB-lite"/>
    </source>
</evidence>
<evidence type="ECO:0000313" key="2">
    <source>
        <dbReference type="EMBL" id="KAF2211906.1"/>
    </source>
</evidence>
<feature type="region of interest" description="Disordered" evidence="1">
    <location>
        <begin position="255"/>
        <end position="308"/>
    </location>
</feature>